<name>A0AAN7NU41_9COLE</name>
<dbReference type="EMBL" id="JARPUR010000008">
    <property type="protein sequence ID" value="KAK4872035.1"/>
    <property type="molecule type" value="Genomic_DNA"/>
</dbReference>
<comment type="caution">
    <text evidence="1">The sequence shown here is derived from an EMBL/GenBank/DDBJ whole genome shotgun (WGS) entry which is preliminary data.</text>
</comment>
<dbReference type="AlphaFoldDB" id="A0AAN7NU41"/>
<gene>
    <name evidence="1" type="ORF">RN001_016159</name>
</gene>
<protein>
    <submittedName>
        <fullName evidence="1">Uncharacterized protein</fullName>
    </submittedName>
</protein>
<evidence type="ECO:0000313" key="2">
    <source>
        <dbReference type="Proteomes" id="UP001353858"/>
    </source>
</evidence>
<keyword evidence="2" id="KW-1185">Reference proteome</keyword>
<evidence type="ECO:0000313" key="1">
    <source>
        <dbReference type="EMBL" id="KAK4872035.1"/>
    </source>
</evidence>
<reference evidence="2" key="1">
    <citation type="submission" date="2023-01" db="EMBL/GenBank/DDBJ databases">
        <title>Key to firefly adult light organ development and bioluminescence: homeobox transcription factors regulate luciferase expression and transportation to peroxisome.</title>
        <authorList>
            <person name="Fu X."/>
        </authorList>
    </citation>
    <scope>NUCLEOTIDE SEQUENCE [LARGE SCALE GENOMIC DNA]</scope>
</reference>
<organism evidence="1 2">
    <name type="scientific">Aquatica leii</name>
    <dbReference type="NCBI Taxonomy" id="1421715"/>
    <lineage>
        <taxon>Eukaryota</taxon>
        <taxon>Metazoa</taxon>
        <taxon>Ecdysozoa</taxon>
        <taxon>Arthropoda</taxon>
        <taxon>Hexapoda</taxon>
        <taxon>Insecta</taxon>
        <taxon>Pterygota</taxon>
        <taxon>Neoptera</taxon>
        <taxon>Endopterygota</taxon>
        <taxon>Coleoptera</taxon>
        <taxon>Polyphaga</taxon>
        <taxon>Elateriformia</taxon>
        <taxon>Elateroidea</taxon>
        <taxon>Lampyridae</taxon>
        <taxon>Luciolinae</taxon>
        <taxon>Aquatica</taxon>
    </lineage>
</organism>
<proteinExistence type="predicted"/>
<sequence>MSKQQTCVPPTLPQKCDNFAYWLLWNSFLPRILRTPTLNQWIRNCTTVERNDKMSIMCFYVLEDDLDYNNSSTNTSAFFHYKILRSSSLLLLQGITRENNAIFLISN</sequence>
<dbReference type="Proteomes" id="UP001353858">
    <property type="component" value="Unassembled WGS sequence"/>
</dbReference>
<accession>A0AAN7NU41</accession>